<comment type="caution">
    <text evidence="3">The sequence shown here is derived from an EMBL/GenBank/DDBJ whole genome shotgun (WGS) entry which is preliminary data.</text>
</comment>
<dbReference type="NCBIfam" id="TIGR00756">
    <property type="entry name" value="PPR"/>
    <property type="match status" value="3"/>
</dbReference>
<dbReference type="PROSITE" id="PS51375">
    <property type="entry name" value="PPR"/>
    <property type="match status" value="3"/>
</dbReference>
<feature type="repeat" description="PPR" evidence="2">
    <location>
        <begin position="245"/>
        <end position="280"/>
    </location>
</feature>
<dbReference type="Pfam" id="PF01535">
    <property type="entry name" value="PPR"/>
    <property type="match status" value="3"/>
</dbReference>
<proteinExistence type="predicted"/>
<dbReference type="FunFam" id="1.25.40.10:FF:000227">
    <property type="entry name" value="Pentatricopeptide repeat-containing protein At3g13880"/>
    <property type="match status" value="1"/>
</dbReference>
<dbReference type="PANTHER" id="PTHR47926">
    <property type="entry name" value="PENTATRICOPEPTIDE REPEAT-CONTAINING PROTEIN"/>
    <property type="match status" value="1"/>
</dbReference>
<dbReference type="EMBL" id="JBFOLJ010000001">
    <property type="protein sequence ID" value="KAL2559985.1"/>
    <property type="molecule type" value="Genomic_DNA"/>
</dbReference>
<reference evidence="4" key="1">
    <citation type="submission" date="2024-07" db="EMBL/GenBank/DDBJ databases">
        <title>Two chromosome-level genome assemblies of Korean endemic species Abeliophyllum distichum and Forsythia ovata (Oleaceae).</title>
        <authorList>
            <person name="Jang H."/>
        </authorList>
    </citation>
    <scope>NUCLEOTIDE SEQUENCE [LARGE SCALE GENOMIC DNA]</scope>
</reference>
<dbReference type="InterPro" id="IPR046960">
    <property type="entry name" value="PPR_At4g14850-like_plant"/>
</dbReference>
<dbReference type="InterPro" id="IPR011990">
    <property type="entry name" value="TPR-like_helical_dom_sf"/>
</dbReference>
<gene>
    <name evidence="3" type="ORF">Fot_04724</name>
</gene>
<evidence type="ECO:0000256" key="1">
    <source>
        <dbReference type="ARBA" id="ARBA00022737"/>
    </source>
</evidence>
<keyword evidence="4" id="KW-1185">Reference proteome</keyword>
<sequence length="417" mass="46477">MSGFDPNVDSIRGEFPSTWGARAHTAIMLPALYLMTYPPRIHIVLFGFAGTLKDDNKVMQFFRMLHFARDPKPTSITLAIVVPVYTRYGALTAGKSIHSYAIKSGMESSTLVGNVLVSMYAKCGLVLDAFAVFHGISDKDVVSWNAIIAGFAENKLVDDAFQFFQWMIKGQVIPNYATVANIMSICAGLGEIVSYRYGKEIHCYVLRRAELGSEVTVFNTLLSFYLRLGQIREAESLFRKMKFWDLVSWNSIIAGYASNGEWLKALEMFQEFVVVEKVEPHAVTLLSILPACALLSNLHVGKQIHGFVIRRRGLFEDTSIGNALISLYAKSGCTKAAYLTFLLVPQIDIISWNTLLDVLRENKLETQFSEVLSWMFHEGIKPDSVTILAVVRFVTSLSIVDKVKEAHGLSLRSGAFA</sequence>
<dbReference type="AlphaFoldDB" id="A0ABD1XHH0"/>
<evidence type="ECO:0000313" key="3">
    <source>
        <dbReference type="EMBL" id="KAL2559985.1"/>
    </source>
</evidence>
<protein>
    <submittedName>
        <fullName evidence="3">Pentatricopeptide repeat-containing protein</fullName>
    </submittedName>
</protein>
<accession>A0ABD1XHH0</accession>
<organism evidence="3 4">
    <name type="scientific">Forsythia ovata</name>
    <dbReference type="NCBI Taxonomy" id="205694"/>
    <lineage>
        <taxon>Eukaryota</taxon>
        <taxon>Viridiplantae</taxon>
        <taxon>Streptophyta</taxon>
        <taxon>Embryophyta</taxon>
        <taxon>Tracheophyta</taxon>
        <taxon>Spermatophyta</taxon>
        <taxon>Magnoliopsida</taxon>
        <taxon>eudicotyledons</taxon>
        <taxon>Gunneridae</taxon>
        <taxon>Pentapetalae</taxon>
        <taxon>asterids</taxon>
        <taxon>lamiids</taxon>
        <taxon>Lamiales</taxon>
        <taxon>Oleaceae</taxon>
        <taxon>Forsythieae</taxon>
        <taxon>Forsythia</taxon>
    </lineage>
</organism>
<evidence type="ECO:0000256" key="2">
    <source>
        <dbReference type="PROSITE-ProRule" id="PRU00708"/>
    </source>
</evidence>
<name>A0ABD1XHH0_9LAMI</name>
<evidence type="ECO:0000313" key="4">
    <source>
        <dbReference type="Proteomes" id="UP001604277"/>
    </source>
</evidence>
<dbReference type="Pfam" id="PF13041">
    <property type="entry name" value="PPR_2"/>
    <property type="match status" value="1"/>
</dbReference>
<keyword evidence="1" id="KW-0677">Repeat</keyword>
<feature type="repeat" description="PPR" evidence="2">
    <location>
        <begin position="214"/>
        <end position="244"/>
    </location>
</feature>
<dbReference type="InterPro" id="IPR002885">
    <property type="entry name" value="PPR_rpt"/>
</dbReference>
<dbReference type="Gene3D" id="1.25.40.10">
    <property type="entry name" value="Tetratricopeptide repeat domain"/>
    <property type="match status" value="3"/>
</dbReference>
<feature type="repeat" description="PPR" evidence="2">
    <location>
        <begin position="140"/>
        <end position="174"/>
    </location>
</feature>
<dbReference type="Proteomes" id="UP001604277">
    <property type="component" value="Unassembled WGS sequence"/>
</dbReference>
<dbReference type="FunFam" id="1.25.40.10:FF:000361">
    <property type="entry name" value="Pentatricopeptide repeat-containing protein chloroplastic"/>
    <property type="match status" value="1"/>
</dbReference>